<dbReference type="GO" id="GO:0000502">
    <property type="term" value="C:proteasome complex"/>
    <property type="evidence" value="ECO:0007669"/>
    <property type="project" value="UniProtKB-KW"/>
</dbReference>
<feature type="domain" description="Proteasome activator PA28 C-terminal" evidence="4">
    <location>
        <begin position="203"/>
        <end position="301"/>
    </location>
</feature>
<evidence type="ECO:0000313" key="6">
    <source>
        <dbReference type="Proteomes" id="UP001163828"/>
    </source>
</evidence>
<keyword evidence="2 5" id="KW-0647">Proteasome</keyword>
<organism evidence="5 6">
    <name type="scientific">Lentinula boryana</name>
    <dbReference type="NCBI Taxonomy" id="40481"/>
    <lineage>
        <taxon>Eukaryota</taxon>
        <taxon>Fungi</taxon>
        <taxon>Dikarya</taxon>
        <taxon>Basidiomycota</taxon>
        <taxon>Agaricomycotina</taxon>
        <taxon>Agaricomycetes</taxon>
        <taxon>Agaricomycetidae</taxon>
        <taxon>Agaricales</taxon>
        <taxon>Marasmiineae</taxon>
        <taxon>Omphalotaceae</taxon>
        <taxon>Lentinula</taxon>
    </lineage>
</organism>
<evidence type="ECO:0000256" key="3">
    <source>
        <dbReference type="SAM" id="MobiDB-lite"/>
    </source>
</evidence>
<evidence type="ECO:0000259" key="4">
    <source>
        <dbReference type="Pfam" id="PF02252"/>
    </source>
</evidence>
<protein>
    <submittedName>
        <fullName evidence="5">Proteasome activator pa28 REG alpha/beta subunit</fullName>
    </submittedName>
</protein>
<dbReference type="Proteomes" id="UP001163828">
    <property type="component" value="Unassembled WGS sequence"/>
</dbReference>
<reference evidence="5" key="1">
    <citation type="submission" date="2022-08" db="EMBL/GenBank/DDBJ databases">
        <authorList>
            <consortium name="DOE Joint Genome Institute"/>
            <person name="Min B."/>
            <person name="Riley R."/>
            <person name="Sierra-Patev S."/>
            <person name="Naranjo-Ortiz M."/>
            <person name="Looney B."/>
            <person name="Konkel Z."/>
            <person name="Slot J.C."/>
            <person name="Sakamoto Y."/>
            <person name="Steenwyk J.L."/>
            <person name="Rokas A."/>
            <person name="Carro J."/>
            <person name="Camarero S."/>
            <person name="Ferreira P."/>
            <person name="Molpeceres G."/>
            <person name="Ruiz-Duenas F.J."/>
            <person name="Serrano A."/>
            <person name="Henrissat B."/>
            <person name="Drula E."/>
            <person name="Hughes K.W."/>
            <person name="Mata J.L."/>
            <person name="Ishikawa N.K."/>
            <person name="Vargas-Isla R."/>
            <person name="Ushijima S."/>
            <person name="Smith C.A."/>
            <person name="Ahrendt S."/>
            <person name="Andreopoulos W."/>
            <person name="He G."/>
            <person name="Labutti K."/>
            <person name="Lipzen A."/>
            <person name="Ng V."/>
            <person name="Sandor L."/>
            <person name="Barry K."/>
            <person name="Martinez A.T."/>
            <person name="Xiao Y."/>
            <person name="Gibbons J.G."/>
            <person name="Terashima K."/>
            <person name="Hibbett D.S."/>
            <person name="Grigoriev I.V."/>
        </authorList>
    </citation>
    <scope>NUCLEOTIDE SEQUENCE</scope>
    <source>
        <strain evidence="5">TFB10827</strain>
    </source>
</reference>
<dbReference type="PANTHER" id="PTHR10660">
    <property type="entry name" value="PROTEASOME REGULATOR PA28"/>
    <property type="match status" value="1"/>
</dbReference>
<gene>
    <name evidence="5" type="ORF">F5050DRAFT_1805816</name>
</gene>
<dbReference type="EMBL" id="MU790556">
    <property type="protein sequence ID" value="KAJ3998571.1"/>
    <property type="molecule type" value="Genomic_DNA"/>
</dbReference>
<dbReference type="InterPro" id="IPR009077">
    <property type="entry name" value="Proteasome_activ_PA28"/>
</dbReference>
<evidence type="ECO:0000256" key="2">
    <source>
        <dbReference type="ARBA" id="ARBA00022942"/>
    </source>
</evidence>
<keyword evidence="6" id="KW-1185">Reference proteome</keyword>
<dbReference type="InterPro" id="IPR036252">
    <property type="entry name" value="Proteasome_activ_sf"/>
</dbReference>
<dbReference type="InterPro" id="IPR036997">
    <property type="entry name" value="PA28_C_sf"/>
</dbReference>
<dbReference type="PANTHER" id="PTHR10660:SF2">
    <property type="entry name" value="LD45860P"/>
    <property type="match status" value="1"/>
</dbReference>
<dbReference type="InterPro" id="IPR003186">
    <property type="entry name" value="PA28_C"/>
</dbReference>
<feature type="region of interest" description="Disordered" evidence="3">
    <location>
        <begin position="1"/>
        <end position="26"/>
    </location>
</feature>
<comment type="similarity">
    <text evidence="1">Belongs to the PA28 family.</text>
</comment>
<comment type="caution">
    <text evidence="5">The sequence shown here is derived from an EMBL/GenBank/DDBJ whole genome shotgun (WGS) entry which is preliminary data.</text>
</comment>
<feature type="region of interest" description="Disordered" evidence="3">
    <location>
        <begin position="93"/>
        <end position="112"/>
    </location>
</feature>
<name>A0ABQ8QJ80_9AGAR</name>
<accession>A0ABQ8QJ80</accession>
<dbReference type="Gene3D" id="1.20.120.180">
    <property type="entry name" value="Proteasome activator pa28, C-terminal domain"/>
    <property type="match status" value="1"/>
</dbReference>
<dbReference type="SUPFAM" id="SSF47216">
    <property type="entry name" value="Proteasome activator"/>
    <property type="match status" value="1"/>
</dbReference>
<evidence type="ECO:0000256" key="1">
    <source>
        <dbReference type="ARBA" id="ARBA00005883"/>
    </source>
</evidence>
<feature type="domain" description="Proteasome activator PA28 C-terminal" evidence="4">
    <location>
        <begin position="141"/>
        <end position="186"/>
    </location>
</feature>
<proteinExistence type="inferred from homology"/>
<dbReference type="Pfam" id="PF02252">
    <property type="entry name" value="PA28_C"/>
    <property type="match status" value="2"/>
</dbReference>
<sequence length="304" mass="34553">MSARAECSGPLILSATRPATPSLDGKMDRNLSVQTEQFRSDIKQAGEEVVFGTFPKKAVLTDFYRELQQLILSTENLDSPFHEATLAEVDTTVYPPPSEYSETDSLSKKRKISDDACSPNETLFPQMAEHDTQHARFSNIVLENKHVKRLHSIIKKECEELVASIDKVRLWVTLAIPKIEDGDNFGSLDKSYPPDRNVLTSSQGVGVQEEILNELHRAQDCVYNLRDSPRQHHLARAKICSKLIKYPYVEDYTSALIEHDEKQIFNARHHLLDMRDLYAALTDITQKNIIKIRTPRSNNNSGLY</sequence>
<evidence type="ECO:0000313" key="5">
    <source>
        <dbReference type="EMBL" id="KAJ3998571.1"/>
    </source>
</evidence>